<dbReference type="PANTHER" id="PTHR43798:SF31">
    <property type="entry name" value="AB HYDROLASE SUPERFAMILY PROTEIN YCLE"/>
    <property type="match status" value="1"/>
</dbReference>
<dbReference type="InterPro" id="IPR012354">
    <property type="entry name" value="Esterase_lipase"/>
</dbReference>
<evidence type="ECO:0000259" key="4">
    <source>
        <dbReference type="Pfam" id="PF12146"/>
    </source>
</evidence>
<reference evidence="5 6" key="1">
    <citation type="submission" date="2018-12" db="EMBL/GenBank/DDBJ databases">
        <title>Complete Genome Sequence of the Corallopyronin A producing Myxobacterium Corallococcus coralloides B035.</title>
        <authorList>
            <person name="Bouhired S.M."/>
            <person name="Rupp O."/>
            <person name="Blom J."/>
            <person name="Schaeberle T.F."/>
            <person name="Kehraus S."/>
            <person name="Schiefer A."/>
            <person name="Pfarr K."/>
            <person name="Goesmann A."/>
            <person name="Hoerauf A."/>
            <person name="Koenig G.M."/>
        </authorList>
    </citation>
    <scope>NUCLEOTIDE SEQUENCE [LARGE SCALE GENOMIC DNA]</scope>
    <source>
        <strain evidence="5 6">B035</strain>
    </source>
</reference>
<evidence type="ECO:0000256" key="1">
    <source>
        <dbReference type="ARBA" id="ARBA00022801"/>
    </source>
</evidence>
<gene>
    <name evidence="5" type="ORF">EJ065_6993</name>
</gene>
<organism evidence="5 6">
    <name type="scientific">Corallococcus coralloides</name>
    <name type="common">Myxococcus coralloides</name>
    <dbReference type="NCBI Taxonomy" id="184914"/>
    <lineage>
        <taxon>Bacteria</taxon>
        <taxon>Pseudomonadati</taxon>
        <taxon>Myxococcota</taxon>
        <taxon>Myxococcia</taxon>
        <taxon>Myxococcales</taxon>
        <taxon>Cystobacterineae</taxon>
        <taxon>Myxococcaceae</taxon>
        <taxon>Corallococcus</taxon>
    </lineage>
</organism>
<dbReference type="InterPro" id="IPR000073">
    <property type="entry name" value="AB_hydrolase_1"/>
</dbReference>
<accession>A0A410S362</accession>
<dbReference type="PRINTS" id="PR00111">
    <property type="entry name" value="ABHYDROLASE"/>
</dbReference>
<feature type="binding site" evidence="3">
    <location>
        <position position="105"/>
    </location>
    <ligand>
        <name>substrate</name>
    </ligand>
</feature>
<dbReference type="EMBL" id="CP034669">
    <property type="protein sequence ID" value="QAT88518.1"/>
    <property type="molecule type" value="Genomic_DNA"/>
</dbReference>
<dbReference type="PIRSF" id="PIRSF017388">
    <property type="entry name" value="Esterase_lipase"/>
    <property type="match status" value="1"/>
</dbReference>
<evidence type="ECO:0000313" key="5">
    <source>
        <dbReference type="EMBL" id="QAT88518.1"/>
    </source>
</evidence>
<dbReference type="GO" id="GO:0016020">
    <property type="term" value="C:membrane"/>
    <property type="evidence" value="ECO:0007669"/>
    <property type="project" value="TreeGrafter"/>
</dbReference>
<evidence type="ECO:0000256" key="2">
    <source>
        <dbReference type="PIRSR" id="PIRSR017388-1"/>
    </source>
</evidence>
<dbReference type="AlphaFoldDB" id="A0A410S362"/>
<feature type="active site" description="Charge relay system" evidence="2">
    <location>
        <position position="213"/>
    </location>
</feature>
<sequence length="287" mass="31179">MASVLPVSTRWRDIDGESTAPFTLGRGPDACLLLHGFTGSPWEVRPLGEALAARGMRVVAPRLPGHGTTPEAMLHVDFRDWQACADEALASLSGHRRVFVAGLSMGALLALRLAAHQPEAVHALALVAPAVRFRGARMALVRQLCRTPLLEWTTPWVDKGGTDISDPATLAQAPVLPAFPVARLRDLCRLQDLALADAPRVRCPVLVATAEQDHVVDPEGGRWLARRMKACPTVRHVAYPEGFHIIPRDVCGARLAREVGDFLQPWRTEEDLRSPADWAEGQGAPPP</sequence>
<dbReference type="SUPFAM" id="SSF53474">
    <property type="entry name" value="alpha/beta-Hydrolases"/>
    <property type="match status" value="1"/>
</dbReference>
<feature type="active site" description="Charge relay system" evidence="2">
    <location>
        <position position="244"/>
    </location>
</feature>
<feature type="active site" description="Nucleophile" evidence="2">
    <location>
        <position position="104"/>
    </location>
</feature>
<feature type="binding site" evidence="3">
    <location>
        <position position="37"/>
    </location>
    <ligand>
        <name>substrate</name>
    </ligand>
</feature>
<dbReference type="Proteomes" id="UP000288758">
    <property type="component" value="Chromosome"/>
</dbReference>
<dbReference type="Pfam" id="PF12146">
    <property type="entry name" value="Hydrolase_4"/>
    <property type="match status" value="1"/>
</dbReference>
<proteinExistence type="predicted"/>
<dbReference type="Gene3D" id="3.40.50.1820">
    <property type="entry name" value="alpha/beta hydrolase"/>
    <property type="match status" value="1"/>
</dbReference>
<name>A0A410S362_CORCK</name>
<evidence type="ECO:0000313" key="6">
    <source>
        <dbReference type="Proteomes" id="UP000288758"/>
    </source>
</evidence>
<dbReference type="GO" id="GO:0052689">
    <property type="term" value="F:carboxylic ester hydrolase activity"/>
    <property type="evidence" value="ECO:0007669"/>
    <property type="project" value="InterPro"/>
</dbReference>
<feature type="domain" description="Serine aminopeptidase S33" evidence="4">
    <location>
        <begin position="30"/>
        <end position="248"/>
    </location>
</feature>
<dbReference type="PANTHER" id="PTHR43798">
    <property type="entry name" value="MONOACYLGLYCEROL LIPASE"/>
    <property type="match status" value="1"/>
</dbReference>
<dbReference type="InterPro" id="IPR050266">
    <property type="entry name" value="AB_hydrolase_sf"/>
</dbReference>
<protein>
    <submittedName>
        <fullName evidence="5">Alpha/beta fold family hydrolase</fullName>
    </submittedName>
</protein>
<evidence type="ECO:0000256" key="3">
    <source>
        <dbReference type="PIRSR" id="PIRSR017388-2"/>
    </source>
</evidence>
<dbReference type="InterPro" id="IPR022742">
    <property type="entry name" value="Hydrolase_4"/>
</dbReference>
<keyword evidence="1 5" id="KW-0378">Hydrolase</keyword>
<dbReference type="InterPro" id="IPR029058">
    <property type="entry name" value="AB_hydrolase_fold"/>
</dbReference>